<evidence type="ECO:0000256" key="1">
    <source>
        <dbReference type="ARBA" id="ARBA00023015"/>
    </source>
</evidence>
<dbReference type="EMBL" id="AP018558">
    <property type="protein sequence ID" value="BBD77183.1"/>
    <property type="molecule type" value="Genomic_DNA"/>
</dbReference>
<dbReference type="InterPro" id="IPR018490">
    <property type="entry name" value="cNMP-bd_dom_sf"/>
</dbReference>
<dbReference type="Proteomes" id="UP000262004">
    <property type="component" value="Chromosome"/>
</dbReference>
<evidence type="ECO:0000313" key="6">
    <source>
        <dbReference type="EMBL" id="BBD77183.1"/>
    </source>
</evidence>
<keyword evidence="3" id="KW-0804">Transcription</keyword>
<name>A0A2Z6DXJ4_HYDTE</name>
<dbReference type="InterPro" id="IPR012318">
    <property type="entry name" value="HTH_CRP"/>
</dbReference>
<dbReference type="SMART" id="SM00100">
    <property type="entry name" value="cNMP"/>
    <property type="match status" value="1"/>
</dbReference>
<dbReference type="CDD" id="cd00038">
    <property type="entry name" value="CAP_ED"/>
    <property type="match status" value="1"/>
</dbReference>
<accession>A0A2Z6DXJ4</accession>
<dbReference type="InterPro" id="IPR000595">
    <property type="entry name" value="cNMP-bd_dom"/>
</dbReference>
<dbReference type="SUPFAM" id="SSF51206">
    <property type="entry name" value="cAMP-binding domain-like"/>
    <property type="match status" value="1"/>
</dbReference>
<organism evidence="6 7">
    <name type="scientific">Hydrogenophilus thermoluteolus</name>
    <name type="common">Pseudomonas hydrogenothermophila</name>
    <dbReference type="NCBI Taxonomy" id="297"/>
    <lineage>
        <taxon>Bacteria</taxon>
        <taxon>Pseudomonadati</taxon>
        <taxon>Pseudomonadota</taxon>
        <taxon>Hydrogenophilia</taxon>
        <taxon>Hydrogenophilales</taxon>
        <taxon>Hydrogenophilaceae</taxon>
        <taxon>Hydrogenophilus</taxon>
    </lineage>
</organism>
<dbReference type="GO" id="GO:0003677">
    <property type="term" value="F:DNA binding"/>
    <property type="evidence" value="ECO:0007669"/>
    <property type="project" value="UniProtKB-KW"/>
</dbReference>
<evidence type="ECO:0000256" key="3">
    <source>
        <dbReference type="ARBA" id="ARBA00023163"/>
    </source>
</evidence>
<dbReference type="PANTHER" id="PTHR24567">
    <property type="entry name" value="CRP FAMILY TRANSCRIPTIONAL REGULATORY PROTEIN"/>
    <property type="match status" value="1"/>
</dbReference>
<feature type="domain" description="Cyclic nucleotide-binding" evidence="4">
    <location>
        <begin position="25"/>
        <end position="145"/>
    </location>
</feature>
<dbReference type="Pfam" id="PF00027">
    <property type="entry name" value="cNMP_binding"/>
    <property type="match status" value="1"/>
</dbReference>
<dbReference type="GO" id="GO:0005829">
    <property type="term" value="C:cytosol"/>
    <property type="evidence" value="ECO:0007669"/>
    <property type="project" value="TreeGrafter"/>
</dbReference>
<sequence length="249" mass="27563">MDVVLTPIEPVSMPKTIALLRNVPLFSLLEDETLTQVAEAAQPVVLERDQVLFFRGDASRGFYVVVQGRIKLYIDGPNGVEKVIETVGPGGTFGEAVMFLRQPYPVNTAALTPAEVLFIPRDVIERLLDANRDFCQRMLAGMAMRLRSLIHDIETYSVCSATQRVIGYLLQLLPEAGVATNDGPILLELPVQKYVLASRLNLKPETLSRVFSDLAAEGLLRTSGRKVWILDLEGLRAFAPQEAFLPPCR</sequence>
<evidence type="ECO:0000259" key="4">
    <source>
        <dbReference type="PROSITE" id="PS50042"/>
    </source>
</evidence>
<keyword evidence="7" id="KW-1185">Reference proteome</keyword>
<dbReference type="InterPro" id="IPR036388">
    <property type="entry name" value="WH-like_DNA-bd_sf"/>
</dbReference>
<dbReference type="SMART" id="SM00419">
    <property type="entry name" value="HTH_CRP"/>
    <property type="match status" value="1"/>
</dbReference>
<dbReference type="Gene3D" id="2.60.120.10">
    <property type="entry name" value="Jelly Rolls"/>
    <property type="match status" value="1"/>
</dbReference>
<dbReference type="SUPFAM" id="SSF46785">
    <property type="entry name" value="Winged helix' DNA-binding domain"/>
    <property type="match status" value="1"/>
</dbReference>
<dbReference type="OrthoDB" id="9777588at2"/>
<dbReference type="PROSITE" id="PS51063">
    <property type="entry name" value="HTH_CRP_2"/>
    <property type="match status" value="1"/>
</dbReference>
<keyword evidence="1" id="KW-0805">Transcription regulation</keyword>
<proteinExistence type="predicted"/>
<dbReference type="PANTHER" id="PTHR24567:SF68">
    <property type="entry name" value="DNA-BINDING TRANSCRIPTIONAL DUAL REGULATOR CRP"/>
    <property type="match status" value="1"/>
</dbReference>
<keyword evidence="2" id="KW-0238">DNA-binding</keyword>
<dbReference type="GO" id="GO:0003700">
    <property type="term" value="F:DNA-binding transcription factor activity"/>
    <property type="evidence" value="ECO:0007669"/>
    <property type="project" value="TreeGrafter"/>
</dbReference>
<dbReference type="Pfam" id="PF13545">
    <property type="entry name" value="HTH_Crp_2"/>
    <property type="match status" value="1"/>
</dbReference>
<dbReference type="InterPro" id="IPR036390">
    <property type="entry name" value="WH_DNA-bd_sf"/>
</dbReference>
<protein>
    <submittedName>
        <fullName evidence="6">Nitric oxide sensing regulator DNR</fullName>
    </submittedName>
</protein>
<reference evidence="6 7" key="1">
    <citation type="submission" date="2018-04" db="EMBL/GenBank/DDBJ databases">
        <title>Complete genome sequence of Hydrogenophilus thermoluteolus TH-1.</title>
        <authorList>
            <person name="Arai H."/>
        </authorList>
    </citation>
    <scope>NUCLEOTIDE SEQUENCE [LARGE SCALE GENOMIC DNA]</scope>
    <source>
        <strain evidence="6 7">TH-1</strain>
    </source>
</reference>
<dbReference type="AlphaFoldDB" id="A0A2Z6DXJ4"/>
<evidence type="ECO:0000256" key="2">
    <source>
        <dbReference type="ARBA" id="ARBA00023125"/>
    </source>
</evidence>
<gene>
    <name evidence="6" type="primary">dnr</name>
    <name evidence="6" type="ORF">HPTL_0915</name>
</gene>
<dbReference type="InterPro" id="IPR014710">
    <property type="entry name" value="RmlC-like_jellyroll"/>
</dbReference>
<dbReference type="Gene3D" id="1.10.10.10">
    <property type="entry name" value="Winged helix-like DNA-binding domain superfamily/Winged helix DNA-binding domain"/>
    <property type="match status" value="1"/>
</dbReference>
<evidence type="ECO:0000259" key="5">
    <source>
        <dbReference type="PROSITE" id="PS51063"/>
    </source>
</evidence>
<feature type="domain" description="HTH crp-type" evidence="5">
    <location>
        <begin position="159"/>
        <end position="233"/>
    </location>
</feature>
<dbReference type="InterPro" id="IPR050397">
    <property type="entry name" value="Env_Response_Regulators"/>
</dbReference>
<dbReference type="KEGG" id="htl:HPTL_0915"/>
<dbReference type="PROSITE" id="PS50042">
    <property type="entry name" value="CNMP_BINDING_3"/>
    <property type="match status" value="1"/>
</dbReference>
<evidence type="ECO:0000313" key="7">
    <source>
        <dbReference type="Proteomes" id="UP000262004"/>
    </source>
</evidence>